<reference evidence="2" key="1">
    <citation type="journal article" date="2021" name="Int. J. Syst. Evol. Microbiol.">
        <title>Actinocatenispora comari sp. nov., an endophytic actinomycete isolated from aerial parts of Comarum salesowianum.</title>
        <authorList>
            <person name="Oyunbileg N."/>
            <person name="Iizaka Y."/>
            <person name="Hamada M."/>
            <person name="Davaapurev B.O."/>
            <person name="Fukumoto A."/>
            <person name="Tsetseg B."/>
            <person name="Kato F."/>
            <person name="Tamura T."/>
            <person name="Batkhuu J."/>
            <person name="Anzai Y."/>
        </authorList>
    </citation>
    <scope>NUCLEOTIDE SEQUENCE [LARGE SCALE GENOMIC DNA]</scope>
    <source>
        <strain evidence="2">NUM-2625</strain>
    </source>
</reference>
<dbReference type="InterPro" id="IPR011009">
    <property type="entry name" value="Kinase-like_dom_sf"/>
</dbReference>
<evidence type="ECO:0000313" key="1">
    <source>
        <dbReference type="EMBL" id="GIL27957.1"/>
    </source>
</evidence>
<dbReference type="SUPFAM" id="SSF56112">
    <property type="entry name" value="Protein kinase-like (PK-like)"/>
    <property type="match status" value="1"/>
</dbReference>
<evidence type="ECO:0000313" key="2">
    <source>
        <dbReference type="Proteomes" id="UP000614996"/>
    </source>
</evidence>
<comment type="caution">
    <text evidence="1">The sequence shown here is derived from an EMBL/GenBank/DDBJ whole genome shotgun (WGS) entry which is preliminary data.</text>
</comment>
<name>A0A8J4AE22_9ACTN</name>
<accession>A0A8J4AE22</accession>
<organism evidence="1 2">
    <name type="scientific">Actinocatenispora comari</name>
    <dbReference type="NCBI Taxonomy" id="2807577"/>
    <lineage>
        <taxon>Bacteria</taxon>
        <taxon>Bacillati</taxon>
        <taxon>Actinomycetota</taxon>
        <taxon>Actinomycetes</taxon>
        <taxon>Micromonosporales</taxon>
        <taxon>Micromonosporaceae</taxon>
        <taxon>Actinocatenispora</taxon>
    </lineage>
</organism>
<gene>
    <name evidence="1" type="ORF">NUM_32110</name>
</gene>
<dbReference type="AlphaFoldDB" id="A0A8J4AE22"/>
<sequence>MPKPAARQLDARLARDDAVAQVLAARTDDELVRLVHGARPLAHGIGGTSALLAVDGTPVFVKRIPLSDRERRPENLGSTANLFDLPLWCQYGVGGHPGFGVWREVAANAMTTGWVRARRTEAFPLLYHWRMLPGSPPLTDELADVDRAVAYLHGSPAVRQRIEATAAASASVVLFLEYVPDGLNDWLLGRLAAGPAAIAAAARMVERRLRVDLGFLDTAGLRHFDAHFGNVRTDGERLYLVDLGLATSAGFTLSAAEAAFVAAHRNHDVAHALSQLINWLVGHVCGVPLRAADGTPARNDYLRRCAAGTRVVDAPPAIAALIERNAAVTVAVNDFYWELFGTSRRTPYPAARIDAAVAALPPLAELVESTG</sequence>
<evidence type="ECO:0008006" key="3">
    <source>
        <dbReference type="Google" id="ProtNLM"/>
    </source>
</evidence>
<proteinExistence type="predicted"/>
<dbReference type="RefSeq" id="WP_207125699.1">
    <property type="nucleotide sequence ID" value="NZ_BOPO01000055.1"/>
</dbReference>
<dbReference type="EMBL" id="BOPO01000055">
    <property type="protein sequence ID" value="GIL27957.1"/>
    <property type="molecule type" value="Genomic_DNA"/>
</dbReference>
<dbReference type="Proteomes" id="UP000614996">
    <property type="component" value="Unassembled WGS sequence"/>
</dbReference>
<protein>
    <recommendedName>
        <fullName evidence="3">Protein kinase domain-containing protein</fullName>
    </recommendedName>
</protein>
<keyword evidence="2" id="KW-1185">Reference proteome</keyword>